<dbReference type="InterPro" id="IPR009468">
    <property type="entry name" value="DUF1090"/>
</dbReference>
<feature type="coiled-coil region" evidence="1">
    <location>
        <begin position="99"/>
        <end position="126"/>
    </location>
</feature>
<dbReference type="EMBL" id="JAUSRV010000001">
    <property type="protein sequence ID" value="MDP9968790.1"/>
    <property type="molecule type" value="Genomic_DNA"/>
</dbReference>
<gene>
    <name evidence="3" type="ORF">J2W39_000013</name>
</gene>
<reference evidence="3" key="1">
    <citation type="submission" date="2023-07" db="EMBL/GenBank/DDBJ databases">
        <title>Sorghum-associated microbial communities from plants grown in Nebraska, USA.</title>
        <authorList>
            <person name="Schachtman D."/>
        </authorList>
    </citation>
    <scope>NUCLEOTIDE SEQUENCE</scope>
    <source>
        <strain evidence="3">DS3315</strain>
    </source>
</reference>
<feature type="signal peptide" evidence="2">
    <location>
        <begin position="1"/>
        <end position="38"/>
    </location>
</feature>
<evidence type="ECO:0000256" key="1">
    <source>
        <dbReference type="SAM" id="Coils"/>
    </source>
</evidence>
<name>A0AAW8E7P5_VARPD</name>
<comment type="caution">
    <text evidence="3">The sequence shown here is derived from an EMBL/GenBank/DDBJ whole genome shotgun (WGS) entry which is preliminary data.</text>
</comment>
<protein>
    <submittedName>
        <fullName evidence="3">Chromosome segregation ATPase</fullName>
    </submittedName>
</protein>
<organism evidence="3 4">
    <name type="scientific">Variovorax paradoxus</name>
    <dbReference type="NCBI Taxonomy" id="34073"/>
    <lineage>
        <taxon>Bacteria</taxon>
        <taxon>Pseudomonadati</taxon>
        <taxon>Pseudomonadota</taxon>
        <taxon>Betaproteobacteria</taxon>
        <taxon>Burkholderiales</taxon>
        <taxon>Comamonadaceae</taxon>
        <taxon>Variovorax</taxon>
    </lineage>
</organism>
<evidence type="ECO:0000256" key="2">
    <source>
        <dbReference type="SAM" id="SignalP"/>
    </source>
</evidence>
<accession>A0AAW8E7P5</accession>
<feature type="chain" id="PRO_5043812851" evidence="2">
    <location>
        <begin position="39"/>
        <end position="128"/>
    </location>
</feature>
<dbReference type="Proteomes" id="UP001224845">
    <property type="component" value="Unassembled WGS sequence"/>
</dbReference>
<evidence type="ECO:0000313" key="4">
    <source>
        <dbReference type="Proteomes" id="UP001224845"/>
    </source>
</evidence>
<keyword evidence="2" id="KW-0732">Signal</keyword>
<dbReference type="AlphaFoldDB" id="A0AAW8E7P5"/>
<dbReference type="Pfam" id="PF06476">
    <property type="entry name" value="DUF1090"/>
    <property type="match status" value="1"/>
</dbReference>
<evidence type="ECO:0000313" key="3">
    <source>
        <dbReference type="EMBL" id="MDP9968790.1"/>
    </source>
</evidence>
<keyword evidence="1" id="KW-0175">Coiled coil</keyword>
<proteinExistence type="predicted"/>
<sequence>MDFAWHGGLLRWVRRELRMERWFLGMALALAAPAFAQAAEPAEGAASSCEAEEAALEHDMDLARSRGQMLRRRQLAENLDALRARCRASEPPQSRAARIDKLEHDIRALRTELEHAEAQLRELKNERP</sequence>
<dbReference type="RefSeq" id="WP_307591337.1">
    <property type="nucleotide sequence ID" value="NZ_CAXUQG020000001.1"/>
</dbReference>